<name>A0A9D2IVV3_9FIRM</name>
<comment type="catalytic activity">
    <reaction evidence="11">
        <text>DNA(n) + a 2'-deoxyribonucleoside 5'-triphosphate = DNA(n+1) + diphosphate</text>
        <dbReference type="Rhea" id="RHEA:22508"/>
        <dbReference type="Rhea" id="RHEA-COMP:17339"/>
        <dbReference type="Rhea" id="RHEA-COMP:17340"/>
        <dbReference type="ChEBI" id="CHEBI:33019"/>
        <dbReference type="ChEBI" id="CHEBI:61560"/>
        <dbReference type="ChEBI" id="CHEBI:173112"/>
        <dbReference type="EC" id="2.7.7.7"/>
    </reaction>
</comment>
<evidence type="ECO:0000256" key="12">
    <source>
        <dbReference type="SAM" id="MobiDB-lite"/>
    </source>
</evidence>
<dbReference type="PRINTS" id="PR00300">
    <property type="entry name" value="CLPPROTEASEA"/>
</dbReference>
<dbReference type="PANTHER" id="PTHR11669">
    <property type="entry name" value="REPLICATION FACTOR C / DNA POLYMERASE III GAMMA-TAU SUBUNIT"/>
    <property type="match status" value="1"/>
</dbReference>
<dbReference type="GO" id="GO:0009360">
    <property type="term" value="C:DNA polymerase III complex"/>
    <property type="evidence" value="ECO:0007669"/>
    <property type="project" value="InterPro"/>
</dbReference>
<dbReference type="NCBIfam" id="NF004046">
    <property type="entry name" value="PRK05563.1"/>
    <property type="match status" value="1"/>
</dbReference>
<dbReference type="Proteomes" id="UP000824044">
    <property type="component" value="Unassembled WGS sequence"/>
</dbReference>
<dbReference type="Pfam" id="PF13177">
    <property type="entry name" value="DNA_pol3_delta2"/>
    <property type="match status" value="1"/>
</dbReference>
<dbReference type="InterPro" id="IPR003593">
    <property type="entry name" value="AAA+_ATPase"/>
</dbReference>
<evidence type="ECO:0000256" key="7">
    <source>
        <dbReference type="ARBA" id="ARBA00022741"/>
    </source>
</evidence>
<accession>A0A9D2IVV3</accession>
<dbReference type="CDD" id="cd00009">
    <property type="entry name" value="AAA"/>
    <property type="match status" value="1"/>
</dbReference>
<reference evidence="14" key="1">
    <citation type="journal article" date="2021" name="PeerJ">
        <title>Extensive microbial diversity within the chicken gut microbiome revealed by metagenomics and culture.</title>
        <authorList>
            <person name="Gilroy R."/>
            <person name="Ravi A."/>
            <person name="Getino M."/>
            <person name="Pursley I."/>
            <person name="Horton D.L."/>
            <person name="Alikhan N.F."/>
            <person name="Baker D."/>
            <person name="Gharbi K."/>
            <person name="Hall N."/>
            <person name="Watson M."/>
            <person name="Adriaenssens E.M."/>
            <person name="Foster-Nyarko E."/>
            <person name="Jarju S."/>
            <person name="Secka A."/>
            <person name="Antonio M."/>
            <person name="Oren A."/>
            <person name="Chaudhuri R.R."/>
            <person name="La Ragione R."/>
            <person name="Hildebrand F."/>
            <person name="Pallen M.J."/>
        </authorList>
    </citation>
    <scope>NUCLEOTIDE SEQUENCE</scope>
    <source>
        <strain evidence="14">CHK33-5263</strain>
    </source>
</reference>
<dbReference type="Pfam" id="PF22608">
    <property type="entry name" value="DNAX_ATPase_lid"/>
    <property type="match status" value="1"/>
</dbReference>
<evidence type="ECO:0000256" key="4">
    <source>
        <dbReference type="ARBA" id="ARBA00022695"/>
    </source>
</evidence>
<dbReference type="NCBIfam" id="TIGR02397">
    <property type="entry name" value="dnaX_nterm"/>
    <property type="match status" value="1"/>
</dbReference>
<evidence type="ECO:0000313" key="14">
    <source>
        <dbReference type="EMBL" id="HIZ24362.1"/>
    </source>
</evidence>
<dbReference type="EMBL" id="DXBS01000054">
    <property type="protein sequence ID" value="HIZ24362.1"/>
    <property type="molecule type" value="Genomic_DNA"/>
</dbReference>
<evidence type="ECO:0000256" key="6">
    <source>
        <dbReference type="ARBA" id="ARBA00022723"/>
    </source>
</evidence>
<evidence type="ECO:0000259" key="13">
    <source>
        <dbReference type="SMART" id="SM00382"/>
    </source>
</evidence>
<dbReference type="GO" id="GO:0006261">
    <property type="term" value="P:DNA-templated DNA replication"/>
    <property type="evidence" value="ECO:0007669"/>
    <property type="project" value="TreeGrafter"/>
</dbReference>
<dbReference type="InterPro" id="IPR027417">
    <property type="entry name" value="P-loop_NTPase"/>
</dbReference>
<evidence type="ECO:0000256" key="8">
    <source>
        <dbReference type="ARBA" id="ARBA00022833"/>
    </source>
</evidence>
<gene>
    <name evidence="14" type="primary">dnaX</name>
    <name evidence="14" type="ORF">H9812_02655</name>
</gene>
<dbReference type="FunFam" id="3.40.50.300:FF:000014">
    <property type="entry name" value="DNA polymerase III subunit gamma/tau"/>
    <property type="match status" value="1"/>
</dbReference>
<keyword evidence="8" id="KW-0862">Zinc</keyword>
<dbReference type="InterPro" id="IPR050238">
    <property type="entry name" value="DNA_Rep/Repair_Clamp_Loader"/>
</dbReference>
<feature type="compositionally biased region" description="Basic and acidic residues" evidence="12">
    <location>
        <begin position="473"/>
        <end position="483"/>
    </location>
</feature>
<dbReference type="InterPro" id="IPR008921">
    <property type="entry name" value="DNA_pol3_clamp-load_cplx_C"/>
</dbReference>
<dbReference type="GO" id="GO:0003887">
    <property type="term" value="F:DNA-directed DNA polymerase activity"/>
    <property type="evidence" value="ECO:0007669"/>
    <property type="project" value="UniProtKB-KW"/>
</dbReference>
<keyword evidence="7" id="KW-0547">Nucleotide-binding</keyword>
<keyword evidence="6" id="KW-0479">Metal-binding</keyword>
<dbReference type="PANTHER" id="PTHR11669:SF0">
    <property type="entry name" value="PROTEIN STICHEL-LIKE 2"/>
    <property type="match status" value="1"/>
</dbReference>
<evidence type="ECO:0000256" key="1">
    <source>
        <dbReference type="ARBA" id="ARBA00006360"/>
    </source>
</evidence>
<dbReference type="SUPFAM" id="SSF52540">
    <property type="entry name" value="P-loop containing nucleoside triphosphate hydrolases"/>
    <property type="match status" value="1"/>
</dbReference>
<organism evidence="14 15">
    <name type="scientific">Candidatus Gallimonas intestinigallinarum</name>
    <dbReference type="NCBI Taxonomy" id="2838604"/>
    <lineage>
        <taxon>Bacteria</taxon>
        <taxon>Bacillati</taxon>
        <taxon>Bacillota</taxon>
        <taxon>Clostridia</taxon>
        <taxon>Candidatus Gallimonas</taxon>
    </lineage>
</organism>
<evidence type="ECO:0000256" key="9">
    <source>
        <dbReference type="ARBA" id="ARBA00022840"/>
    </source>
</evidence>
<dbReference type="EC" id="2.7.7.7" evidence="2"/>
<dbReference type="Gene3D" id="3.40.50.300">
    <property type="entry name" value="P-loop containing nucleotide triphosphate hydrolases"/>
    <property type="match status" value="1"/>
</dbReference>
<dbReference type="InterPro" id="IPR001270">
    <property type="entry name" value="ClpA/B"/>
</dbReference>
<reference evidence="14" key="2">
    <citation type="submission" date="2021-04" db="EMBL/GenBank/DDBJ databases">
        <authorList>
            <person name="Gilroy R."/>
        </authorList>
    </citation>
    <scope>NUCLEOTIDE SEQUENCE</scope>
    <source>
        <strain evidence="14">CHK33-5263</strain>
    </source>
</reference>
<dbReference type="GO" id="GO:0046872">
    <property type="term" value="F:metal ion binding"/>
    <property type="evidence" value="ECO:0007669"/>
    <property type="project" value="UniProtKB-KW"/>
</dbReference>
<feature type="domain" description="AAA+ ATPase" evidence="13">
    <location>
        <begin position="37"/>
        <end position="178"/>
    </location>
</feature>
<evidence type="ECO:0000256" key="3">
    <source>
        <dbReference type="ARBA" id="ARBA00022679"/>
    </source>
</evidence>
<keyword evidence="10" id="KW-0239">DNA-directed DNA polymerase</keyword>
<evidence type="ECO:0000256" key="2">
    <source>
        <dbReference type="ARBA" id="ARBA00012417"/>
    </source>
</evidence>
<sequence>MAHLALYRKFRPATFDAIVRQEHVVRVLVNQIERGEVGHAYLFTGPRGTGKTSVARIFARAINCEHPVNGSPCGKCATCLALADGSLDIVEIDAASNNGVNEMRDLREKVQYPPVSCRYKVYIIDEVHMLTDSAFNALLKTLEEPPAHAVFILATTEPHKIPATILSRCMRLDFKLIPEEDLEKHLAGILDEMGRAYEPEAVAAIARAGAGSDRDMLSIAEMCLAYGDKLTYAGVTSVLGSADFATNAAIVSAMLSADLGGTLAAAERVLGEGKGVGVVLRDLLELLNRVAVAKSCPNAEKLLSLPKEMFSEIKRIADGADGAAILRATDILVGVETELRFASSPRISLETALLRIAMPREDRDTDALLARIAMLERQVAALSSNAPRAAAEKPIPSAASASRVEQEPAPIAADLPPVREPVTQKSVPVFDELPPPPEPDWSASWEPPFAPEPDVAPKRTPKAASEMPAQGRAADDPFPKSDEAPVAAPSGVAVGGDDSPEVVFGKFLRRLRKLPKSGVVYTLCRDLAASREGDTLVLTTDVKTVADTLNGERHAPIMREVFAEMGIEKFEVRYASEERRDEKAGLEQLKKDFSDYPIDIK</sequence>
<proteinExistence type="inferred from homology"/>
<protein>
    <recommendedName>
        <fullName evidence="2">DNA-directed DNA polymerase</fullName>
        <ecNumber evidence="2">2.7.7.7</ecNumber>
    </recommendedName>
</protein>
<dbReference type="InterPro" id="IPR022754">
    <property type="entry name" value="DNA_pol_III_gamma-3"/>
</dbReference>
<dbReference type="SUPFAM" id="SSF48019">
    <property type="entry name" value="post-AAA+ oligomerization domain-like"/>
    <property type="match status" value="1"/>
</dbReference>
<feature type="region of interest" description="Disordered" evidence="12">
    <location>
        <begin position="383"/>
        <end position="495"/>
    </location>
</feature>
<dbReference type="InterPro" id="IPR012763">
    <property type="entry name" value="DNA_pol_III_sug/sutau_N"/>
</dbReference>
<evidence type="ECO:0000256" key="10">
    <source>
        <dbReference type="ARBA" id="ARBA00022932"/>
    </source>
</evidence>
<keyword evidence="9" id="KW-0067">ATP-binding</keyword>
<dbReference type="Gene3D" id="1.20.272.10">
    <property type="match status" value="1"/>
</dbReference>
<keyword evidence="4 14" id="KW-0548">Nucleotidyltransferase</keyword>
<dbReference type="AlphaFoldDB" id="A0A9D2IVV3"/>
<comment type="caution">
    <text evidence="14">The sequence shown here is derived from an EMBL/GenBank/DDBJ whole genome shotgun (WGS) entry which is preliminary data.</text>
</comment>
<dbReference type="GO" id="GO:0005524">
    <property type="term" value="F:ATP binding"/>
    <property type="evidence" value="ECO:0007669"/>
    <property type="project" value="UniProtKB-KW"/>
</dbReference>
<evidence type="ECO:0000256" key="11">
    <source>
        <dbReference type="ARBA" id="ARBA00049244"/>
    </source>
</evidence>
<feature type="compositionally biased region" description="Low complexity" evidence="12">
    <location>
        <begin position="484"/>
        <end position="495"/>
    </location>
</feature>
<dbReference type="SMART" id="SM00382">
    <property type="entry name" value="AAA"/>
    <property type="match status" value="1"/>
</dbReference>
<evidence type="ECO:0000313" key="15">
    <source>
        <dbReference type="Proteomes" id="UP000824044"/>
    </source>
</evidence>
<keyword evidence="3 14" id="KW-0808">Transferase</keyword>
<dbReference type="Pfam" id="PF12169">
    <property type="entry name" value="DNA_pol3_gamma3"/>
    <property type="match status" value="1"/>
</dbReference>
<comment type="similarity">
    <text evidence="1">Belongs to the DnaX/STICHEL family.</text>
</comment>
<evidence type="ECO:0000256" key="5">
    <source>
        <dbReference type="ARBA" id="ARBA00022705"/>
    </source>
</evidence>
<dbReference type="Gene3D" id="1.10.8.60">
    <property type="match status" value="1"/>
</dbReference>
<dbReference type="InterPro" id="IPR045085">
    <property type="entry name" value="HLD_clamp_pol_III_gamma_tau"/>
</dbReference>
<dbReference type="GO" id="GO:0003677">
    <property type="term" value="F:DNA binding"/>
    <property type="evidence" value="ECO:0007669"/>
    <property type="project" value="InterPro"/>
</dbReference>
<keyword evidence="5" id="KW-0235">DNA replication</keyword>